<dbReference type="EMBL" id="CP090892">
    <property type="protein sequence ID" value="ULU08942.1"/>
    <property type="molecule type" value="Genomic_DNA"/>
</dbReference>
<dbReference type="AlphaFoldDB" id="A0AAE9DNV6"/>
<evidence type="ECO:0000313" key="2">
    <source>
        <dbReference type="Proteomes" id="UP000827892"/>
    </source>
</evidence>
<accession>A0AAE9DNV6</accession>
<dbReference type="Proteomes" id="UP000827892">
    <property type="component" value="Chromosome II"/>
</dbReference>
<proteinExistence type="predicted"/>
<evidence type="ECO:0000313" key="1">
    <source>
        <dbReference type="EMBL" id="ULU08942.1"/>
    </source>
</evidence>
<reference evidence="1 2" key="1">
    <citation type="submission" date="2022-05" db="EMBL/GenBank/DDBJ databases">
        <title>Chromosome-level reference genomes for two strains of Caenorhabditis briggsae: an improved platform for comparative genomics.</title>
        <authorList>
            <person name="Stevens L."/>
            <person name="Andersen E.C."/>
        </authorList>
    </citation>
    <scope>NUCLEOTIDE SEQUENCE [LARGE SCALE GENOMIC DNA]</scope>
    <source>
        <strain evidence="1">QX1410_ONT</strain>
        <tissue evidence="1">Whole-organism</tissue>
    </source>
</reference>
<name>A0AAE9DNV6_CAEBR</name>
<sequence length="112" mass="13609">MSARHVIIRYEAAKLRMKIARRRRCQERARRRKMRKTQHELIMLKARDTMLHCQRTARVCIEVQVLNVIRKAERRRQKMELELMEQELLKALGLSENSDEKKIEELPPEKKF</sequence>
<protein>
    <submittedName>
        <fullName evidence="1">Uncharacterized protein</fullName>
    </submittedName>
</protein>
<organism evidence="1 2">
    <name type="scientific">Caenorhabditis briggsae</name>
    <dbReference type="NCBI Taxonomy" id="6238"/>
    <lineage>
        <taxon>Eukaryota</taxon>
        <taxon>Metazoa</taxon>
        <taxon>Ecdysozoa</taxon>
        <taxon>Nematoda</taxon>
        <taxon>Chromadorea</taxon>
        <taxon>Rhabditida</taxon>
        <taxon>Rhabditina</taxon>
        <taxon>Rhabditomorpha</taxon>
        <taxon>Rhabditoidea</taxon>
        <taxon>Rhabditidae</taxon>
        <taxon>Peloderinae</taxon>
        <taxon>Caenorhabditis</taxon>
    </lineage>
</organism>
<gene>
    <name evidence="1" type="ORF">L3Y34_019873</name>
</gene>